<sequence>MIRPFKAADREIVLNIWRDSSTVAHPFLGQDIMEKAETMIRDTLLDLAEIWVIEADGRPAGFVALLGNEVGGLFLHPDDMGRGLGWALMDHTVSLKGAVTLEVFRDNHIGRKFYARYGFKARGESLDAFSGHQVIRLDYTPG</sequence>
<dbReference type="Proteomes" id="UP000264719">
    <property type="component" value="Unassembled WGS sequence"/>
</dbReference>
<dbReference type="CDD" id="cd04301">
    <property type="entry name" value="NAT_SF"/>
    <property type="match status" value="1"/>
</dbReference>
<dbReference type="EMBL" id="DMVW01000120">
    <property type="protein sequence ID" value="HAR52631.1"/>
    <property type="molecule type" value="Genomic_DNA"/>
</dbReference>
<organism evidence="4 5">
    <name type="scientific">Roseovarius nubinhibens</name>
    <dbReference type="NCBI Taxonomy" id="314263"/>
    <lineage>
        <taxon>Bacteria</taxon>
        <taxon>Pseudomonadati</taxon>
        <taxon>Pseudomonadota</taxon>
        <taxon>Alphaproteobacteria</taxon>
        <taxon>Rhodobacterales</taxon>
        <taxon>Roseobacteraceae</taxon>
        <taxon>Roseovarius</taxon>
    </lineage>
</organism>
<protein>
    <submittedName>
        <fullName evidence="4">GNAT family N-acetyltransferase</fullName>
    </submittedName>
</protein>
<dbReference type="PANTHER" id="PTHR43800:SF1">
    <property type="entry name" value="PEPTIDYL-LYSINE N-ACETYLTRANSFERASE YJAB"/>
    <property type="match status" value="1"/>
</dbReference>
<evidence type="ECO:0000256" key="2">
    <source>
        <dbReference type="ARBA" id="ARBA00023315"/>
    </source>
</evidence>
<dbReference type="InterPro" id="IPR016181">
    <property type="entry name" value="Acyl_CoA_acyltransferase"/>
</dbReference>
<dbReference type="Gene3D" id="3.40.630.30">
    <property type="match status" value="1"/>
</dbReference>
<dbReference type="Pfam" id="PF13508">
    <property type="entry name" value="Acetyltransf_7"/>
    <property type="match status" value="1"/>
</dbReference>
<feature type="domain" description="N-acetyltransferase" evidence="3">
    <location>
        <begin position="1"/>
        <end position="140"/>
    </location>
</feature>
<dbReference type="PROSITE" id="PS51186">
    <property type="entry name" value="GNAT"/>
    <property type="match status" value="1"/>
</dbReference>
<evidence type="ECO:0000313" key="5">
    <source>
        <dbReference type="Proteomes" id="UP000264719"/>
    </source>
</evidence>
<accession>A0A348WDL9</accession>
<dbReference type="AlphaFoldDB" id="A0A348WDL9"/>
<evidence type="ECO:0000259" key="3">
    <source>
        <dbReference type="PROSITE" id="PS51186"/>
    </source>
</evidence>
<dbReference type="InterPro" id="IPR000182">
    <property type="entry name" value="GNAT_dom"/>
</dbReference>
<dbReference type="GO" id="GO:0016747">
    <property type="term" value="F:acyltransferase activity, transferring groups other than amino-acyl groups"/>
    <property type="evidence" value="ECO:0007669"/>
    <property type="project" value="InterPro"/>
</dbReference>
<comment type="caution">
    <text evidence="4">The sequence shown here is derived from an EMBL/GenBank/DDBJ whole genome shotgun (WGS) entry which is preliminary data.</text>
</comment>
<name>A0A348WDL9_9RHOB</name>
<dbReference type="SUPFAM" id="SSF55729">
    <property type="entry name" value="Acyl-CoA N-acyltransferases (Nat)"/>
    <property type="match status" value="1"/>
</dbReference>
<keyword evidence="2" id="KW-0012">Acyltransferase</keyword>
<gene>
    <name evidence="4" type="ORF">DCS45_12255</name>
</gene>
<evidence type="ECO:0000256" key="1">
    <source>
        <dbReference type="ARBA" id="ARBA00022679"/>
    </source>
</evidence>
<dbReference type="PANTHER" id="PTHR43800">
    <property type="entry name" value="PEPTIDYL-LYSINE N-ACETYLTRANSFERASE YJAB"/>
    <property type="match status" value="1"/>
</dbReference>
<keyword evidence="1 4" id="KW-0808">Transferase</keyword>
<proteinExistence type="predicted"/>
<evidence type="ECO:0000313" key="4">
    <source>
        <dbReference type="EMBL" id="HAR52631.1"/>
    </source>
</evidence>
<dbReference type="RefSeq" id="WP_339854397.1">
    <property type="nucleotide sequence ID" value="NZ_CAXAXR010000009.1"/>
</dbReference>
<reference evidence="4 5" key="1">
    <citation type="journal article" date="2018" name="Nat. Biotechnol.">
        <title>A standardized bacterial taxonomy based on genome phylogeny substantially revises the tree of life.</title>
        <authorList>
            <person name="Parks D.H."/>
            <person name="Chuvochina M."/>
            <person name="Waite D.W."/>
            <person name="Rinke C."/>
            <person name="Skarshewski A."/>
            <person name="Chaumeil P.A."/>
            <person name="Hugenholtz P."/>
        </authorList>
    </citation>
    <scope>NUCLEOTIDE SEQUENCE [LARGE SCALE GENOMIC DNA]</scope>
    <source>
        <strain evidence="4">UBA9169</strain>
    </source>
</reference>